<protein>
    <submittedName>
        <fullName evidence="1">Uncharacterized protein</fullName>
    </submittedName>
</protein>
<accession>A0ACC2IEN1</accession>
<dbReference type="EMBL" id="JAPESX010001510">
    <property type="protein sequence ID" value="KAJ8113597.1"/>
    <property type="molecule type" value="Genomic_DNA"/>
</dbReference>
<sequence length="379" mass="42417">MYSEPASTDRPLQGKRVAIKDVFDLAGVPTGVSSRDYQAFSGNAKRSANMIAQLIEAGAVIVGKTKTTQFASGEHPRDWVDYQCPFNPRGDGYLDPELSSTGSAAAVAAYDWLDYSIGSDTLGSMTGPAANQGVFGIRPTFGISDMTGVFPVSSHLDTAGFFSRSITDFRLFGHSWYGHSLPRIQMMKDFNRLLYASNEFDKYPSDIRSTMDSFVSDLARIMEQPPTPLDIAILWDEKEASVAKKSINEYLSTTLAHIQLFDCHRNNLKFRDDFRKLQGREPYANPLVRFKWELGSRLTSEQYVQARAEQELYRKFLREHVFSENTILVLPAGSPEPRYRDVYDGPPSTSGYPLQGFGFLRDVYSFLGGLPQLIIPSMI</sequence>
<reference evidence="1" key="1">
    <citation type="submission" date="2022-11" db="EMBL/GenBank/DDBJ databases">
        <title>Genome Sequence of Nemania bipapillata.</title>
        <authorList>
            <person name="Buettner E."/>
        </authorList>
    </citation>
    <scope>NUCLEOTIDE SEQUENCE</scope>
    <source>
        <strain evidence="1">CP14</strain>
    </source>
</reference>
<organism evidence="1 2">
    <name type="scientific">Nemania bipapillata</name>
    <dbReference type="NCBI Taxonomy" id="110536"/>
    <lineage>
        <taxon>Eukaryota</taxon>
        <taxon>Fungi</taxon>
        <taxon>Dikarya</taxon>
        <taxon>Ascomycota</taxon>
        <taxon>Pezizomycotina</taxon>
        <taxon>Sordariomycetes</taxon>
        <taxon>Xylariomycetidae</taxon>
        <taxon>Xylariales</taxon>
        <taxon>Xylariaceae</taxon>
        <taxon>Nemania</taxon>
    </lineage>
</organism>
<name>A0ACC2IEN1_9PEZI</name>
<keyword evidence="2" id="KW-1185">Reference proteome</keyword>
<gene>
    <name evidence="1" type="ORF">ONZ43_g5119</name>
</gene>
<evidence type="ECO:0000313" key="1">
    <source>
        <dbReference type="EMBL" id="KAJ8113597.1"/>
    </source>
</evidence>
<evidence type="ECO:0000313" key="2">
    <source>
        <dbReference type="Proteomes" id="UP001153334"/>
    </source>
</evidence>
<proteinExistence type="predicted"/>
<dbReference type="Proteomes" id="UP001153334">
    <property type="component" value="Unassembled WGS sequence"/>
</dbReference>
<comment type="caution">
    <text evidence="1">The sequence shown here is derived from an EMBL/GenBank/DDBJ whole genome shotgun (WGS) entry which is preliminary data.</text>
</comment>